<sequence length="156" mass="17503">AITPVLPTIEPEDSLSMRDEHLSTIPEKVSKKVIESSVKNHVLILSESKDLTDYERIVEANFDPEEDIHLTKKLLTNDSSPRPPKELNSEILDGVIESFSPSSILVEDSDSLMEEIDIFVALDDSIPPGMKNDDYDSEGDVRFLEELLNDYSISIL</sequence>
<name>A0A699S3J5_TANCI</name>
<dbReference type="EMBL" id="BKCJ011135365">
    <property type="protein sequence ID" value="GFC92049.1"/>
    <property type="molecule type" value="Genomic_DNA"/>
</dbReference>
<feature type="non-terminal residue" evidence="1">
    <location>
        <position position="1"/>
    </location>
</feature>
<protein>
    <recommendedName>
        <fullName evidence="2">Reverse transcriptase domain-containing protein</fullName>
    </recommendedName>
</protein>
<proteinExistence type="predicted"/>
<gene>
    <name evidence="1" type="ORF">Tci_864019</name>
</gene>
<comment type="caution">
    <text evidence="1">The sequence shown here is derived from an EMBL/GenBank/DDBJ whole genome shotgun (WGS) entry which is preliminary data.</text>
</comment>
<reference evidence="1" key="1">
    <citation type="journal article" date="2019" name="Sci. Rep.">
        <title>Draft genome of Tanacetum cinerariifolium, the natural source of mosquito coil.</title>
        <authorList>
            <person name="Yamashiro T."/>
            <person name="Shiraishi A."/>
            <person name="Satake H."/>
            <person name="Nakayama K."/>
        </authorList>
    </citation>
    <scope>NUCLEOTIDE SEQUENCE</scope>
</reference>
<feature type="non-terminal residue" evidence="1">
    <location>
        <position position="156"/>
    </location>
</feature>
<accession>A0A699S3J5</accession>
<dbReference type="AlphaFoldDB" id="A0A699S3J5"/>
<organism evidence="1">
    <name type="scientific">Tanacetum cinerariifolium</name>
    <name type="common">Dalmatian daisy</name>
    <name type="synonym">Chrysanthemum cinerariifolium</name>
    <dbReference type="NCBI Taxonomy" id="118510"/>
    <lineage>
        <taxon>Eukaryota</taxon>
        <taxon>Viridiplantae</taxon>
        <taxon>Streptophyta</taxon>
        <taxon>Embryophyta</taxon>
        <taxon>Tracheophyta</taxon>
        <taxon>Spermatophyta</taxon>
        <taxon>Magnoliopsida</taxon>
        <taxon>eudicotyledons</taxon>
        <taxon>Gunneridae</taxon>
        <taxon>Pentapetalae</taxon>
        <taxon>asterids</taxon>
        <taxon>campanulids</taxon>
        <taxon>Asterales</taxon>
        <taxon>Asteraceae</taxon>
        <taxon>Asteroideae</taxon>
        <taxon>Anthemideae</taxon>
        <taxon>Anthemidinae</taxon>
        <taxon>Tanacetum</taxon>
    </lineage>
</organism>
<evidence type="ECO:0008006" key="2">
    <source>
        <dbReference type="Google" id="ProtNLM"/>
    </source>
</evidence>
<evidence type="ECO:0000313" key="1">
    <source>
        <dbReference type="EMBL" id="GFC92049.1"/>
    </source>
</evidence>